<evidence type="ECO:0000313" key="2">
    <source>
        <dbReference type="EMBL" id="PCJ24993.1"/>
    </source>
</evidence>
<evidence type="ECO:0000313" key="3">
    <source>
        <dbReference type="Proteomes" id="UP000218327"/>
    </source>
</evidence>
<feature type="transmembrane region" description="Helical" evidence="1">
    <location>
        <begin position="21"/>
        <end position="43"/>
    </location>
</feature>
<keyword evidence="1" id="KW-1133">Transmembrane helix</keyword>
<proteinExistence type="predicted"/>
<dbReference type="InterPro" id="IPR021362">
    <property type="entry name" value="DUF2834"/>
</dbReference>
<dbReference type="Pfam" id="PF11196">
    <property type="entry name" value="DUF2834"/>
    <property type="match status" value="1"/>
</dbReference>
<dbReference type="AlphaFoldDB" id="A0A2A5B0D8"/>
<feature type="transmembrane region" description="Helical" evidence="1">
    <location>
        <begin position="55"/>
        <end position="79"/>
    </location>
</feature>
<keyword evidence="1" id="KW-0472">Membrane</keyword>
<organism evidence="2 3">
    <name type="scientific">SAR86 cluster bacterium</name>
    <dbReference type="NCBI Taxonomy" id="2030880"/>
    <lineage>
        <taxon>Bacteria</taxon>
        <taxon>Pseudomonadati</taxon>
        <taxon>Pseudomonadota</taxon>
        <taxon>Gammaproteobacteria</taxon>
        <taxon>SAR86 cluster</taxon>
    </lineage>
</organism>
<evidence type="ECO:0008006" key="4">
    <source>
        <dbReference type="Google" id="ProtNLM"/>
    </source>
</evidence>
<dbReference type="EMBL" id="NVVJ01000021">
    <property type="protein sequence ID" value="PCJ24993.1"/>
    <property type="molecule type" value="Genomic_DNA"/>
</dbReference>
<feature type="transmembrane region" description="Helical" evidence="1">
    <location>
        <begin position="91"/>
        <end position="112"/>
    </location>
</feature>
<protein>
    <recommendedName>
        <fullName evidence="4">DUF2834 domain-containing protein</fullName>
    </recommendedName>
</protein>
<accession>A0A2A5B0D8</accession>
<dbReference type="Proteomes" id="UP000218327">
    <property type="component" value="Unassembled WGS sequence"/>
</dbReference>
<evidence type="ECO:0000256" key="1">
    <source>
        <dbReference type="SAM" id="Phobius"/>
    </source>
</evidence>
<keyword evidence="1" id="KW-0812">Transmembrane</keyword>
<gene>
    <name evidence="2" type="ORF">COA96_08350</name>
</gene>
<reference evidence="3" key="1">
    <citation type="submission" date="2017-08" db="EMBL/GenBank/DDBJ databases">
        <title>A dynamic microbial community with high functional redundancy inhabits the cold, oxic subseafloor aquifer.</title>
        <authorList>
            <person name="Tully B.J."/>
            <person name="Wheat C.G."/>
            <person name="Glazer B.T."/>
            <person name="Huber J.A."/>
        </authorList>
    </citation>
    <scope>NUCLEOTIDE SEQUENCE [LARGE SCALE GENOMIC DNA]</scope>
</reference>
<comment type="caution">
    <text evidence="2">The sequence shown here is derived from an EMBL/GenBank/DDBJ whole genome shotgun (WGS) entry which is preliminary data.</text>
</comment>
<name>A0A2A5B0D8_9GAMM</name>
<sequence length="125" mass="13663">MKVACRKTDIQNTEETMNLKTTYLIFAVLGALIPLIFFANFAADQGLNLVSFVKALFANGAAGGFTADLLISSFVFWIYMFQQQTSGPKPWIFIALNLCIGLSCALPAYLWAVARTNSQEKAAAI</sequence>